<dbReference type="GO" id="GO:0005315">
    <property type="term" value="F:phosphate transmembrane transporter activity"/>
    <property type="evidence" value="ECO:0007669"/>
    <property type="project" value="InterPro"/>
</dbReference>
<name>A0A7S4I1S2_9EUKA</name>
<comment type="subcellular location">
    <subcellularLocation>
        <location evidence="1">Mitochondrion inner membrane</location>
        <topology evidence="1">Multi-pass membrane protein</topology>
    </subcellularLocation>
</comment>
<dbReference type="GO" id="GO:1990547">
    <property type="term" value="P:mitochondrial phosphate ion transmembrane transport"/>
    <property type="evidence" value="ECO:0007669"/>
    <property type="project" value="InterPro"/>
</dbReference>
<feature type="repeat" description="Solcar" evidence="10">
    <location>
        <begin position="12"/>
        <end position="99"/>
    </location>
</feature>
<evidence type="ECO:0000313" key="12">
    <source>
        <dbReference type="EMBL" id="CAE2215913.1"/>
    </source>
</evidence>
<evidence type="ECO:0000256" key="10">
    <source>
        <dbReference type="PROSITE-ProRule" id="PRU00282"/>
    </source>
</evidence>
<dbReference type="Gene3D" id="1.50.40.10">
    <property type="entry name" value="Mitochondrial carrier domain"/>
    <property type="match status" value="1"/>
</dbReference>
<dbReference type="InterPro" id="IPR018108">
    <property type="entry name" value="MCP_transmembrane"/>
</dbReference>
<keyword evidence="9 10" id="KW-0472">Membrane</keyword>
<evidence type="ECO:0000256" key="11">
    <source>
        <dbReference type="RuleBase" id="RU000488"/>
    </source>
</evidence>
<keyword evidence="3 11" id="KW-0813">Transport</keyword>
<proteinExistence type="inferred from homology"/>
<protein>
    <submittedName>
        <fullName evidence="12">Uncharacterized protein</fullName>
    </submittedName>
</protein>
<evidence type="ECO:0000256" key="1">
    <source>
        <dbReference type="ARBA" id="ARBA00004448"/>
    </source>
</evidence>
<keyword evidence="6" id="KW-0999">Mitochondrion inner membrane</keyword>
<comment type="similarity">
    <text evidence="2 11">Belongs to the mitochondrial carrier (TC 2.A.29) family.</text>
</comment>
<gene>
    <name evidence="12" type="ORF">VSP0166_LOCUS7166</name>
</gene>
<evidence type="ECO:0000256" key="4">
    <source>
        <dbReference type="ARBA" id="ARBA00022692"/>
    </source>
</evidence>
<sequence>MSATKSYMHEPSYYAKCMFGGILACGVTHASVVSLDVAKCRAQAHSKSGRWPSGLVPGLKKIMAEEGAAGMRVGWVPTFYGYGAQGLFKFGLNEFFKDVYTAAVGAENLTSLPAKMTLWAAASGSAEIFADVALCPFEMTKVRMQVTLPNADGTSSVPRQLIPAMQHMSKNAAETRFPFGSLVPLWGRQVPYTMIKFVGFYLTSEAVYSGIDSYFGVKKSEMSDAAKLSITFASGYWAGIFCAIATQPMDNLVSMKGIPENKTKPWGQMAKEMGTRDLFLKGLGTRVLMIGTLTGLQWWIYGTFKNIMGFGTQ</sequence>
<dbReference type="SUPFAM" id="SSF103506">
    <property type="entry name" value="Mitochondrial carrier"/>
    <property type="match status" value="1"/>
</dbReference>
<dbReference type="EMBL" id="HBKP01010184">
    <property type="protein sequence ID" value="CAE2215913.1"/>
    <property type="molecule type" value="Transcribed_RNA"/>
</dbReference>
<keyword evidence="4 10" id="KW-0812">Transmembrane</keyword>
<dbReference type="PROSITE" id="PS50920">
    <property type="entry name" value="SOLCAR"/>
    <property type="match status" value="1"/>
</dbReference>
<evidence type="ECO:0000256" key="8">
    <source>
        <dbReference type="ARBA" id="ARBA00023128"/>
    </source>
</evidence>
<evidence type="ECO:0000256" key="5">
    <source>
        <dbReference type="ARBA" id="ARBA00022737"/>
    </source>
</evidence>
<evidence type="ECO:0000256" key="3">
    <source>
        <dbReference type="ARBA" id="ARBA00022448"/>
    </source>
</evidence>
<dbReference type="AlphaFoldDB" id="A0A7S4I1S2"/>
<evidence type="ECO:0000256" key="2">
    <source>
        <dbReference type="ARBA" id="ARBA00006375"/>
    </source>
</evidence>
<dbReference type="PANTHER" id="PTHR45671:SF10">
    <property type="entry name" value="SOLUTE CARRIER FAMILY 25 MEMBER 3"/>
    <property type="match status" value="1"/>
</dbReference>
<dbReference type="InterPro" id="IPR023395">
    <property type="entry name" value="MCP_dom_sf"/>
</dbReference>
<evidence type="ECO:0000256" key="7">
    <source>
        <dbReference type="ARBA" id="ARBA00022989"/>
    </source>
</evidence>
<dbReference type="PANTHER" id="PTHR45671">
    <property type="entry name" value="SOLUTE CARRIER FAMILY 25 (MITOCHONDRIAL CARRIER PHOSPHATE CARRIER), MEMBER 3, LIKE-RELATED-RELATED"/>
    <property type="match status" value="1"/>
</dbReference>
<organism evidence="12">
    <name type="scientific">Vannella robusta</name>
    <dbReference type="NCBI Taxonomy" id="1487602"/>
    <lineage>
        <taxon>Eukaryota</taxon>
        <taxon>Amoebozoa</taxon>
        <taxon>Discosea</taxon>
        <taxon>Flabellinia</taxon>
        <taxon>Vannellidae</taxon>
        <taxon>Vannella</taxon>
    </lineage>
</organism>
<keyword evidence="7" id="KW-1133">Transmembrane helix</keyword>
<keyword evidence="8" id="KW-0496">Mitochondrion</keyword>
<dbReference type="GO" id="GO:0005743">
    <property type="term" value="C:mitochondrial inner membrane"/>
    <property type="evidence" value="ECO:0007669"/>
    <property type="project" value="UniProtKB-SubCell"/>
</dbReference>
<dbReference type="Pfam" id="PF00153">
    <property type="entry name" value="Mito_carr"/>
    <property type="match status" value="2"/>
</dbReference>
<dbReference type="InterPro" id="IPR044677">
    <property type="entry name" value="SLC25A3/Pic2/Mir1-like"/>
</dbReference>
<evidence type="ECO:0000256" key="6">
    <source>
        <dbReference type="ARBA" id="ARBA00022792"/>
    </source>
</evidence>
<accession>A0A7S4I1S2</accession>
<evidence type="ECO:0000256" key="9">
    <source>
        <dbReference type="ARBA" id="ARBA00023136"/>
    </source>
</evidence>
<keyword evidence="5" id="KW-0677">Repeat</keyword>
<reference evidence="12" key="1">
    <citation type="submission" date="2021-01" db="EMBL/GenBank/DDBJ databases">
        <authorList>
            <person name="Corre E."/>
            <person name="Pelletier E."/>
            <person name="Niang G."/>
            <person name="Scheremetjew M."/>
            <person name="Finn R."/>
            <person name="Kale V."/>
            <person name="Holt S."/>
            <person name="Cochrane G."/>
            <person name="Meng A."/>
            <person name="Brown T."/>
            <person name="Cohen L."/>
        </authorList>
    </citation>
    <scope>NUCLEOTIDE SEQUENCE</scope>
    <source>
        <strain evidence="12">DIVA3 518/3/11/1/6</strain>
    </source>
</reference>